<dbReference type="GO" id="GO:0000981">
    <property type="term" value="F:DNA-binding transcription factor activity, RNA polymerase II-specific"/>
    <property type="evidence" value="ECO:0007669"/>
    <property type="project" value="TreeGrafter"/>
</dbReference>
<dbReference type="SMART" id="SM00353">
    <property type="entry name" value="HLH"/>
    <property type="match status" value="1"/>
</dbReference>
<dbReference type="GO" id="GO:0000977">
    <property type="term" value="F:RNA polymerase II transcription regulatory region sequence-specific DNA binding"/>
    <property type="evidence" value="ECO:0007669"/>
    <property type="project" value="TreeGrafter"/>
</dbReference>
<dbReference type="Proteomes" id="UP000494165">
    <property type="component" value="Unassembled WGS sequence"/>
</dbReference>
<feature type="region of interest" description="Disordered" evidence="1">
    <location>
        <begin position="176"/>
        <end position="200"/>
    </location>
</feature>
<dbReference type="EMBL" id="CADEPI010000001">
    <property type="protein sequence ID" value="CAB3359154.1"/>
    <property type="molecule type" value="Genomic_DNA"/>
</dbReference>
<protein>
    <recommendedName>
        <fullName evidence="2">BHLH domain-containing protein</fullName>
    </recommendedName>
</protein>
<dbReference type="GO" id="GO:0032502">
    <property type="term" value="P:developmental process"/>
    <property type="evidence" value="ECO:0007669"/>
    <property type="project" value="TreeGrafter"/>
</dbReference>
<evidence type="ECO:0000313" key="3">
    <source>
        <dbReference type="EMBL" id="CAB3359154.1"/>
    </source>
</evidence>
<comment type="caution">
    <text evidence="3">The sequence shown here is derived from an EMBL/GenBank/DDBJ whole genome shotgun (WGS) entry which is preliminary data.</text>
</comment>
<feature type="compositionally biased region" description="Low complexity" evidence="1">
    <location>
        <begin position="186"/>
        <end position="198"/>
    </location>
</feature>
<dbReference type="InterPro" id="IPR011598">
    <property type="entry name" value="bHLH_dom"/>
</dbReference>
<dbReference type="PROSITE" id="PS50888">
    <property type="entry name" value="BHLH"/>
    <property type="match status" value="1"/>
</dbReference>
<dbReference type="Gene3D" id="4.10.280.10">
    <property type="entry name" value="Helix-loop-helix DNA-binding domain"/>
    <property type="match status" value="1"/>
</dbReference>
<name>A0A8S1BTE1_9INSE</name>
<organism evidence="3 4">
    <name type="scientific">Cloeon dipterum</name>
    <dbReference type="NCBI Taxonomy" id="197152"/>
    <lineage>
        <taxon>Eukaryota</taxon>
        <taxon>Metazoa</taxon>
        <taxon>Ecdysozoa</taxon>
        <taxon>Arthropoda</taxon>
        <taxon>Hexapoda</taxon>
        <taxon>Insecta</taxon>
        <taxon>Pterygota</taxon>
        <taxon>Palaeoptera</taxon>
        <taxon>Ephemeroptera</taxon>
        <taxon>Pisciforma</taxon>
        <taxon>Baetidae</taxon>
        <taxon>Cloeon</taxon>
    </lineage>
</organism>
<gene>
    <name evidence="3" type="ORF">CLODIP_2_CD05281</name>
</gene>
<dbReference type="PANTHER" id="PTHR23349">
    <property type="entry name" value="BASIC HELIX-LOOP-HELIX TRANSCRIPTION FACTOR, TWIST"/>
    <property type="match status" value="1"/>
</dbReference>
<dbReference type="InterPro" id="IPR036638">
    <property type="entry name" value="HLH_DNA-bd_sf"/>
</dbReference>
<reference evidence="3 4" key="1">
    <citation type="submission" date="2020-04" db="EMBL/GenBank/DDBJ databases">
        <authorList>
            <person name="Alioto T."/>
            <person name="Alioto T."/>
            <person name="Gomez Garrido J."/>
        </authorList>
    </citation>
    <scope>NUCLEOTIDE SEQUENCE [LARGE SCALE GENOMIC DNA]</scope>
</reference>
<dbReference type="InterPro" id="IPR050283">
    <property type="entry name" value="E-box_TF_Regulators"/>
</dbReference>
<dbReference type="OrthoDB" id="6106870at2759"/>
<evidence type="ECO:0000256" key="1">
    <source>
        <dbReference type="SAM" id="MobiDB-lite"/>
    </source>
</evidence>
<dbReference type="AlphaFoldDB" id="A0A8S1BTE1"/>
<feature type="domain" description="BHLH" evidence="2">
    <location>
        <begin position="80"/>
        <end position="132"/>
    </location>
</feature>
<evidence type="ECO:0000259" key="2">
    <source>
        <dbReference type="PROSITE" id="PS50888"/>
    </source>
</evidence>
<sequence>MKLTVLLDNTLSSCSAGRKILFSKAQISRHKMLNNEFSENEKFSIKMPGHARKIRTKVTKNKILRQSIRQYFDDGSEADKLLTDANVRERLRTHSVNSALSTLRTLIPTEPANRKLSKIEILRLACSYIKHLGTTLEYGDEHPCLLRGIQDNNTQDTHQERSVCTFCLANHKRASRTPHQCCSPDSSTSTSEQQQAESEQLEEVACWSHQASEFSS</sequence>
<proteinExistence type="predicted"/>
<dbReference type="SUPFAM" id="SSF47459">
    <property type="entry name" value="HLH, helix-loop-helix DNA-binding domain"/>
    <property type="match status" value="1"/>
</dbReference>
<keyword evidence="4" id="KW-1185">Reference proteome</keyword>
<dbReference type="GO" id="GO:0046983">
    <property type="term" value="F:protein dimerization activity"/>
    <property type="evidence" value="ECO:0007669"/>
    <property type="project" value="InterPro"/>
</dbReference>
<dbReference type="Pfam" id="PF00010">
    <property type="entry name" value="HLH"/>
    <property type="match status" value="1"/>
</dbReference>
<dbReference type="PANTHER" id="PTHR23349:SF42">
    <property type="entry name" value="BHLH DOMAIN-CONTAINING PROTEIN"/>
    <property type="match status" value="1"/>
</dbReference>
<accession>A0A8S1BTE1</accession>
<evidence type="ECO:0000313" key="4">
    <source>
        <dbReference type="Proteomes" id="UP000494165"/>
    </source>
</evidence>